<dbReference type="AlphaFoldDB" id="J3LDJ5"/>
<sequence length="178" mass="18892">MGSLGGFICIPDHAHLLKRGRASWLQVHRVVPVELAHGEVPLDLILSDLWVIDADLSLVTQQAMAHINGRCLPGVTGVLLERKAKDGDLLAGDSVEHGGHDTVDKPALLVVIDLDDLLPVVGHFREAIALADVHKIQDVLLETGATKANTSVQEPGADPGVLPHSVSHLRHIGTSGLT</sequence>
<reference evidence="1" key="1">
    <citation type="submission" date="2013-04" db="UniProtKB">
        <authorList>
            <consortium name="EnsemblPlants"/>
        </authorList>
    </citation>
    <scope>IDENTIFICATION</scope>
</reference>
<dbReference type="Gramene" id="OB02G27120.1">
    <property type="protein sequence ID" value="OB02G27120.1"/>
    <property type="gene ID" value="OB02G27120"/>
</dbReference>
<name>J3LDJ5_ORYBR</name>
<proteinExistence type="predicted"/>
<dbReference type="HOGENOM" id="CLU_1512834_0_0_1"/>
<accession>J3LDJ5</accession>
<evidence type="ECO:0000313" key="2">
    <source>
        <dbReference type="Proteomes" id="UP000006038"/>
    </source>
</evidence>
<keyword evidence="2" id="KW-1185">Reference proteome</keyword>
<protein>
    <submittedName>
        <fullName evidence="1">Uncharacterized protein</fullName>
    </submittedName>
</protein>
<evidence type="ECO:0000313" key="1">
    <source>
        <dbReference type="EnsemblPlants" id="OB02G27120.1"/>
    </source>
</evidence>
<dbReference type="Proteomes" id="UP000006038">
    <property type="component" value="Unassembled WGS sequence"/>
</dbReference>
<organism evidence="1">
    <name type="scientific">Oryza brachyantha</name>
    <name type="common">malo sina</name>
    <dbReference type="NCBI Taxonomy" id="4533"/>
    <lineage>
        <taxon>Eukaryota</taxon>
        <taxon>Viridiplantae</taxon>
        <taxon>Streptophyta</taxon>
        <taxon>Embryophyta</taxon>
        <taxon>Tracheophyta</taxon>
        <taxon>Spermatophyta</taxon>
        <taxon>Magnoliopsida</taxon>
        <taxon>Liliopsida</taxon>
        <taxon>Poales</taxon>
        <taxon>Poaceae</taxon>
        <taxon>BOP clade</taxon>
        <taxon>Oryzoideae</taxon>
        <taxon>Oryzeae</taxon>
        <taxon>Oryzinae</taxon>
        <taxon>Oryza</taxon>
    </lineage>
</organism>
<dbReference type="EnsemblPlants" id="OB02G27120.1">
    <property type="protein sequence ID" value="OB02G27120.1"/>
    <property type="gene ID" value="OB02G27120"/>
</dbReference>